<accession>G2Y1F5</accession>
<dbReference type="HOGENOM" id="CLU_2996273_0_0_1"/>
<dbReference type="InParanoid" id="G2Y1F5"/>
<sequence>MLPCEPRKATVATASPSSNIAVSRTDGLRWEGCCIFNWLLWRHGCGNLRHVKGTRLR</sequence>
<name>G2Y1F5_BOTF4</name>
<dbReference type="Proteomes" id="UP000008177">
    <property type="component" value="Unplaced contigs"/>
</dbReference>
<dbReference type="EMBL" id="FQ790282">
    <property type="protein sequence ID" value="CCD46495.1"/>
    <property type="molecule type" value="Genomic_DNA"/>
</dbReference>
<evidence type="ECO:0000313" key="2">
    <source>
        <dbReference type="Proteomes" id="UP000008177"/>
    </source>
</evidence>
<protein>
    <submittedName>
        <fullName evidence="1">Uncharacterized protein</fullName>
    </submittedName>
</protein>
<reference evidence="2" key="1">
    <citation type="journal article" date="2011" name="PLoS Genet.">
        <title>Genomic analysis of the necrotrophic fungal pathogens Sclerotinia sclerotiorum and Botrytis cinerea.</title>
        <authorList>
            <person name="Amselem J."/>
            <person name="Cuomo C.A."/>
            <person name="van Kan J.A."/>
            <person name="Viaud M."/>
            <person name="Benito E.P."/>
            <person name="Couloux A."/>
            <person name="Coutinho P.M."/>
            <person name="de Vries R.P."/>
            <person name="Dyer P.S."/>
            <person name="Fillinger S."/>
            <person name="Fournier E."/>
            <person name="Gout L."/>
            <person name="Hahn M."/>
            <person name="Kohn L."/>
            <person name="Lapalu N."/>
            <person name="Plummer K.M."/>
            <person name="Pradier J.M."/>
            <person name="Quevillon E."/>
            <person name="Sharon A."/>
            <person name="Simon A."/>
            <person name="ten Have A."/>
            <person name="Tudzynski B."/>
            <person name="Tudzynski P."/>
            <person name="Wincker P."/>
            <person name="Andrew M."/>
            <person name="Anthouard V."/>
            <person name="Beever R.E."/>
            <person name="Beffa R."/>
            <person name="Benoit I."/>
            <person name="Bouzid O."/>
            <person name="Brault B."/>
            <person name="Chen Z."/>
            <person name="Choquer M."/>
            <person name="Collemare J."/>
            <person name="Cotton P."/>
            <person name="Danchin E.G."/>
            <person name="Da Silva C."/>
            <person name="Gautier A."/>
            <person name="Giraud C."/>
            <person name="Giraud T."/>
            <person name="Gonzalez C."/>
            <person name="Grossetete S."/>
            <person name="Guldener U."/>
            <person name="Henrissat B."/>
            <person name="Howlett B.J."/>
            <person name="Kodira C."/>
            <person name="Kretschmer M."/>
            <person name="Lappartient A."/>
            <person name="Leroch M."/>
            <person name="Levis C."/>
            <person name="Mauceli E."/>
            <person name="Neuveglise C."/>
            <person name="Oeser B."/>
            <person name="Pearson M."/>
            <person name="Poulain J."/>
            <person name="Poussereau N."/>
            <person name="Quesneville H."/>
            <person name="Rascle C."/>
            <person name="Schumacher J."/>
            <person name="Segurens B."/>
            <person name="Sexton A."/>
            <person name="Silva E."/>
            <person name="Sirven C."/>
            <person name="Soanes D.M."/>
            <person name="Talbot N.J."/>
            <person name="Templeton M."/>
            <person name="Yandava C."/>
            <person name="Yarden O."/>
            <person name="Zeng Q."/>
            <person name="Rollins J.A."/>
            <person name="Lebrun M.H."/>
            <person name="Dickman M."/>
        </authorList>
    </citation>
    <scope>NUCLEOTIDE SEQUENCE [LARGE SCALE GENOMIC DNA]</scope>
    <source>
        <strain evidence="2">T4</strain>
    </source>
</reference>
<evidence type="ECO:0000313" key="1">
    <source>
        <dbReference type="EMBL" id="CCD46495.1"/>
    </source>
</evidence>
<proteinExistence type="predicted"/>
<organism evidence="1 2">
    <name type="scientific">Botryotinia fuckeliana (strain T4)</name>
    <name type="common">Noble rot fungus</name>
    <name type="synonym">Botrytis cinerea</name>
    <dbReference type="NCBI Taxonomy" id="999810"/>
    <lineage>
        <taxon>Eukaryota</taxon>
        <taxon>Fungi</taxon>
        <taxon>Dikarya</taxon>
        <taxon>Ascomycota</taxon>
        <taxon>Pezizomycotina</taxon>
        <taxon>Leotiomycetes</taxon>
        <taxon>Helotiales</taxon>
        <taxon>Sclerotiniaceae</taxon>
        <taxon>Botrytis</taxon>
    </lineage>
</organism>
<dbReference type="AlphaFoldDB" id="G2Y1F5"/>
<gene>
    <name evidence="1" type="ORF">BofuT4_uP041060.1</name>
</gene>